<name>A0A375HF78_9BURK</name>
<geneLocation type="plasmid" evidence="1">
    <name>I</name>
</geneLocation>
<gene>
    <name evidence="1" type="ORF">CBM2612_P0378</name>
</gene>
<protein>
    <submittedName>
        <fullName evidence="1">Uncharacterized protein</fullName>
    </submittedName>
</protein>
<dbReference type="AlphaFoldDB" id="A0A375HF78"/>
<keyword evidence="1" id="KW-0614">Plasmid</keyword>
<organism evidence="1">
    <name type="scientific">Cupriavidus taiwanensis</name>
    <dbReference type="NCBI Taxonomy" id="164546"/>
    <lineage>
        <taxon>Bacteria</taxon>
        <taxon>Pseudomonadati</taxon>
        <taxon>Pseudomonadota</taxon>
        <taxon>Betaproteobacteria</taxon>
        <taxon>Burkholderiales</taxon>
        <taxon>Burkholderiaceae</taxon>
        <taxon>Cupriavidus</taxon>
    </lineage>
</organism>
<sequence>MCLFNSCMLTVMTLDLAILWRLHRVQPGRLTTMKGATRADISTLLKPDITTLPLQTFFA</sequence>
<evidence type="ECO:0000313" key="1">
    <source>
        <dbReference type="EMBL" id="SPD49033.1"/>
    </source>
</evidence>
<dbReference type="EMBL" id="LT984809">
    <property type="protein sequence ID" value="SPD49033.1"/>
    <property type="molecule type" value="Genomic_DNA"/>
</dbReference>
<reference evidence="1" key="1">
    <citation type="submission" date="2018-01" db="EMBL/GenBank/DDBJ databases">
        <authorList>
            <person name="Gaut B.S."/>
            <person name="Morton B.R."/>
            <person name="Clegg M.T."/>
            <person name="Duvall M.R."/>
        </authorList>
    </citation>
    <scope>NUCLEOTIDE SEQUENCE</scope>
    <source>
        <strain evidence="1">Cupriavidus taiwanensis STM 8555</strain>
    </source>
</reference>
<accession>A0A375HF78</accession>
<proteinExistence type="predicted"/>